<sequence length="178" mass="20150">MDESNLSQSGDADVSIAADPTVCECRTTCQRKSGKSACPCRMYDLFCSESCKCGTRTRHCANREPLDSSDSEDDEHNERFAEGMPEQLEDTIEEKIKNFVHELEREDLENVATDLLKRNPGAYEDYLLKENSYFKRKVTIHLRAQDGVPVAGVKKCLKMWRKNAAGCRKVVCLRVGFS</sequence>
<organism evidence="2 3">
    <name type="scientific">Stichopus japonicus</name>
    <name type="common">Sea cucumber</name>
    <dbReference type="NCBI Taxonomy" id="307972"/>
    <lineage>
        <taxon>Eukaryota</taxon>
        <taxon>Metazoa</taxon>
        <taxon>Echinodermata</taxon>
        <taxon>Eleutherozoa</taxon>
        <taxon>Echinozoa</taxon>
        <taxon>Holothuroidea</taxon>
        <taxon>Aspidochirotacea</taxon>
        <taxon>Aspidochirotida</taxon>
        <taxon>Stichopodidae</taxon>
        <taxon>Apostichopus</taxon>
    </lineage>
</organism>
<dbReference type="EMBL" id="MRZV01000117">
    <property type="protein sequence ID" value="PIK58274.1"/>
    <property type="molecule type" value="Genomic_DNA"/>
</dbReference>
<evidence type="ECO:0000313" key="2">
    <source>
        <dbReference type="EMBL" id="PIK58274.1"/>
    </source>
</evidence>
<protein>
    <submittedName>
        <fullName evidence="2">Uncharacterized protein</fullName>
    </submittedName>
</protein>
<dbReference type="AlphaFoldDB" id="A0A2G8LDE1"/>
<dbReference type="Proteomes" id="UP000230750">
    <property type="component" value="Unassembled WGS sequence"/>
</dbReference>
<proteinExistence type="predicted"/>
<accession>A0A2G8LDE1</accession>
<keyword evidence="3" id="KW-1185">Reference proteome</keyword>
<evidence type="ECO:0000256" key="1">
    <source>
        <dbReference type="SAM" id="MobiDB-lite"/>
    </source>
</evidence>
<name>A0A2G8LDE1_STIJA</name>
<comment type="caution">
    <text evidence="2">The sequence shown here is derived from an EMBL/GenBank/DDBJ whole genome shotgun (WGS) entry which is preliminary data.</text>
</comment>
<feature type="region of interest" description="Disordered" evidence="1">
    <location>
        <begin position="64"/>
        <end position="83"/>
    </location>
</feature>
<gene>
    <name evidence="2" type="ORF">BSL78_04779</name>
</gene>
<reference evidence="2 3" key="1">
    <citation type="journal article" date="2017" name="PLoS Biol.">
        <title>The sea cucumber genome provides insights into morphological evolution and visceral regeneration.</title>
        <authorList>
            <person name="Zhang X."/>
            <person name="Sun L."/>
            <person name="Yuan J."/>
            <person name="Sun Y."/>
            <person name="Gao Y."/>
            <person name="Zhang L."/>
            <person name="Li S."/>
            <person name="Dai H."/>
            <person name="Hamel J.F."/>
            <person name="Liu C."/>
            <person name="Yu Y."/>
            <person name="Liu S."/>
            <person name="Lin W."/>
            <person name="Guo K."/>
            <person name="Jin S."/>
            <person name="Xu P."/>
            <person name="Storey K.B."/>
            <person name="Huan P."/>
            <person name="Zhang T."/>
            <person name="Zhou Y."/>
            <person name="Zhang J."/>
            <person name="Lin C."/>
            <person name="Li X."/>
            <person name="Xing L."/>
            <person name="Huo D."/>
            <person name="Sun M."/>
            <person name="Wang L."/>
            <person name="Mercier A."/>
            <person name="Li F."/>
            <person name="Yang H."/>
            <person name="Xiang J."/>
        </authorList>
    </citation>
    <scope>NUCLEOTIDE SEQUENCE [LARGE SCALE GENOMIC DNA]</scope>
    <source>
        <strain evidence="2">Shaxun</strain>
        <tissue evidence="2">Muscle</tissue>
    </source>
</reference>
<evidence type="ECO:0000313" key="3">
    <source>
        <dbReference type="Proteomes" id="UP000230750"/>
    </source>
</evidence>